<dbReference type="EMBL" id="KN882115">
    <property type="protein sequence ID" value="KIY43183.1"/>
    <property type="molecule type" value="Genomic_DNA"/>
</dbReference>
<gene>
    <name evidence="2" type="ORF">FISHEDRAFT_53890</name>
</gene>
<evidence type="ECO:0000313" key="3">
    <source>
        <dbReference type="Proteomes" id="UP000054144"/>
    </source>
</evidence>
<sequence length="293" mass="30271">MESFIRSKYESRRWAMNGPPPSDPSILENGAESTQHTPTEASPPASRRSTSVPTTARTVAPVHRIQPQPHRLISTGLRNQTAPALALAAPVPAAPAAVPSAANELFSLDFHSPPQSAATPESQQQQPQQDVKNNILSLFSTPSPIPPAGFGGASVGGAFGGSTSSTFGQFGAAAVQSQTASPWATATSAQPLQQTTSMMGSNGTGMWGASSGWTMPQSMQQQQPNVWSMNGAAAVQQQQGLFESSSIWSSVASAPATTSAPDPFGSFSTAQAAAAVTASKQDDTFGDLWGGFK</sequence>
<dbReference type="Proteomes" id="UP000054144">
    <property type="component" value="Unassembled WGS sequence"/>
</dbReference>
<keyword evidence="3" id="KW-1185">Reference proteome</keyword>
<evidence type="ECO:0000313" key="2">
    <source>
        <dbReference type="EMBL" id="KIY43183.1"/>
    </source>
</evidence>
<dbReference type="OrthoDB" id="3068029at2759"/>
<dbReference type="AlphaFoldDB" id="A0A0D7A039"/>
<feature type="compositionally biased region" description="Polar residues" evidence="1">
    <location>
        <begin position="47"/>
        <end position="57"/>
    </location>
</feature>
<feature type="compositionally biased region" description="Polar residues" evidence="1">
    <location>
        <begin position="31"/>
        <end position="40"/>
    </location>
</feature>
<evidence type="ECO:0000256" key="1">
    <source>
        <dbReference type="SAM" id="MobiDB-lite"/>
    </source>
</evidence>
<proteinExistence type="predicted"/>
<feature type="compositionally biased region" description="Basic and acidic residues" evidence="1">
    <location>
        <begin position="1"/>
        <end position="13"/>
    </location>
</feature>
<evidence type="ECO:0008006" key="4">
    <source>
        <dbReference type="Google" id="ProtNLM"/>
    </source>
</evidence>
<feature type="region of interest" description="Disordered" evidence="1">
    <location>
        <begin position="1"/>
        <end position="77"/>
    </location>
</feature>
<name>A0A0D7A039_9AGAR</name>
<reference evidence="2 3" key="1">
    <citation type="journal article" date="2015" name="Fungal Genet. Biol.">
        <title>Evolution of novel wood decay mechanisms in Agaricales revealed by the genome sequences of Fistulina hepatica and Cylindrobasidium torrendii.</title>
        <authorList>
            <person name="Floudas D."/>
            <person name="Held B.W."/>
            <person name="Riley R."/>
            <person name="Nagy L.G."/>
            <person name="Koehler G."/>
            <person name="Ransdell A.S."/>
            <person name="Younus H."/>
            <person name="Chow J."/>
            <person name="Chiniquy J."/>
            <person name="Lipzen A."/>
            <person name="Tritt A."/>
            <person name="Sun H."/>
            <person name="Haridas S."/>
            <person name="LaButti K."/>
            <person name="Ohm R.A."/>
            <person name="Kues U."/>
            <person name="Blanchette R.A."/>
            <person name="Grigoriev I.V."/>
            <person name="Minto R.E."/>
            <person name="Hibbett D.S."/>
        </authorList>
    </citation>
    <scope>NUCLEOTIDE SEQUENCE [LARGE SCALE GENOMIC DNA]</scope>
    <source>
        <strain evidence="2 3">ATCC 64428</strain>
    </source>
</reference>
<organism evidence="2 3">
    <name type="scientific">Fistulina hepatica ATCC 64428</name>
    <dbReference type="NCBI Taxonomy" id="1128425"/>
    <lineage>
        <taxon>Eukaryota</taxon>
        <taxon>Fungi</taxon>
        <taxon>Dikarya</taxon>
        <taxon>Basidiomycota</taxon>
        <taxon>Agaricomycotina</taxon>
        <taxon>Agaricomycetes</taxon>
        <taxon>Agaricomycetidae</taxon>
        <taxon>Agaricales</taxon>
        <taxon>Fistulinaceae</taxon>
        <taxon>Fistulina</taxon>
    </lineage>
</organism>
<feature type="region of interest" description="Disordered" evidence="1">
    <location>
        <begin position="110"/>
        <end position="129"/>
    </location>
</feature>
<protein>
    <recommendedName>
        <fullName evidence="4">Arf-GAP domain-containing protein</fullName>
    </recommendedName>
</protein>
<accession>A0A0D7A039</accession>
<feature type="compositionally biased region" description="Low complexity" evidence="1">
    <location>
        <begin position="112"/>
        <end position="129"/>
    </location>
</feature>